<gene>
    <name evidence="1" type="ORF">NIES2135_37060</name>
</gene>
<evidence type="ECO:0000313" key="1">
    <source>
        <dbReference type="EMBL" id="BAY56844.1"/>
    </source>
</evidence>
<accession>A0A1Z4JJE8</accession>
<protein>
    <submittedName>
        <fullName evidence="1">Uncharacterized protein</fullName>
    </submittedName>
</protein>
<evidence type="ECO:0000313" key="2">
    <source>
        <dbReference type="Proteomes" id="UP000217895"/>
    </source>
</evidence>
<sequence>MKTYTDFILDITTQTDLLQELNLVLPFPEAEQMQSWFVSKGYHLESFDIEMLYQNQNALLEANEQVNY</sequence>
<name>A0A1Z4JJE8_LEPBY</name>
<proteinExistence type="predicted"/>
<keyword evidence="2" id="KW-1185">Reference proteome</keyword>
<dbReference type="AlphaFoldDB" id="A0A1Z4JJE8"/>
<reference evidence="1 2" key="1">
    <citation type="submission" date="2017-06" db="EMBL/GenBank/DDBJ databases">
        <title>Genome sequencing of cyanobaciteial culture collection at National Institute for Environmental Studies (NIES).</title>
        <authorList>
            <person name="Hirose Y."/>
            <person name="Shimura Y."/>
            <person name="Fujisawa T."/>
            <person name="Nakamura Y."/>
            <person name="Kawachi M."/>
        </authorList>
    </citation>
    <scope>NUCLEOTIDE SEQUENCE [LARGE SCALE GENOMIC DNA]</scope>
    <source>
        <strain evidence="1 2">NIES-2135</strain>
    </source>
</reference>
<organism evidence="1 2">
    <name type="scientific">Leptolyngbya boryana NIES-2135</name>
    <dbReference type="NCBI Taxonomy" id="1973484"/>
    <lineage>
        <taxon>Bacteria</taxon>
        <taxon>Bacillati</taxon>
        <taxon>Cyanobacteriota</taxon>
        <taxon>Cyanophyceae</taxon>
        <taxon>Leptolyngbyales</taxon>
        <taxon>Leptolyngbyaceae</taxon>
        <taxon>Leptolyngbya group</taxon>
        <taxon>Leptolyngbya</taxon>
    </lineage>
</organism>
<dbReference type="Proteomes" id="UP000217895">
    <property type="component" value="Chromosome"/>
</dbReference>
<dbReference type="EMBL" id="AP018203">
    <property type="protein sequence ID" value="BAY56844.1"/>
    <property type="molecule type" value="Genomic_DNA"/>
</dbReference>